<organism evidence="5 6">
    <name type="scientific">Dipteronia dyeriana</name>
    <dbReference type="NCBI Taxonomy" id="168575"/>
    <lineage>
        <taxon>Eukaryota</taxon>
        <taxon>Viridiplantae</taxon>
        <taxon>Streptophyta</taxon>
        <taxon>Embryophyta</taxon>
        <taxon>Tracheophyta</taxon>
        <taxon>Spermatophyta</taxon>
        <taxon>Magnoliopsida</taxon>
        <taxon>eudicotyledons</taxon>
        <taxon>Gunneridae</taxon>
        <taxon>Pentapetalae</taxon>
        <taxon>rosids</taxon>
        <taxon>malvids</taxon>
        <taxon>Sapindales</taxon>
        <taxon>Sapindaceae</taxon>
        <taxon>Hippocastanoideae</taxon>
        <taxon>Acereae</taxon>
        <taxon>Dipteronia</taxon>
    </lineage>
</organism>
<comment type="similarity">
    <text evidence="1">Belongs to the peptidase C48 family.</text>
</comment>
<dbReference type="Proteomes" id="UP001280121">
    <property type="component" value="Unassembled WGS sequence"/>
</dbReference>
<feature type="domain" description="Ubiquitin-like protease family profile" evidence="4">
    <location>
        <begin position="1"/>
        <end position="126"/>
    </location>
</feature>
<dbReference type="PROSITE" id="PS50600">
    <property type="entry name" value="ULP_PROTEASE"/>
    <property type="match status" value="1"/>
</dbReference>
<dbReference type="GO" id="GO:0008234">
    <property type="term" value="F:cysteine-type peptidase activity"/>
    <property type="evidence" value="ECO:0007669"/>
    <property type="project" value="InterPro"/>
</dbReference>
<dbReference type="EMBL" id="JANJYI010000002">
    <property type="protein sequence ID" value="KAK2661232.1"/>
    <property type="molecule type" value="Genomic_DNA"/>
</dbReference>
<dbReference type="InterPro" id="IPR038765">
    <property type="entry name" value="Papain-like_cys_pep_sf"/>
</dbReference>
<evidence type="ECO:0000256" key="2">
    <source>
        <dbReference type="ARBA" id="ARBA00022670"/>
    </source>
</evidence>
<evidence type="ECO:0000256" key="3">
    <source>
        <dbReference type="ARBA" id="ARBA00022801"/>
    </source>
</evidence>
<sequence>MTVRGFLPAGTRPWHEVDMVLIPCNIGHQHWLVASVYLIAEMIHILDPFRQEVPVSIRKRQVQPLRWFLLSMLNQFGFRDDWPPGREKFKRENRLFGVSLVSNTSLSQQQQSSNCGAHTLRLIEYILADRIQYDWTEDDMPTIRETMAVEVFCNA</sequence>
<evidence type="ECO:0000256" key="1">
    <source>
        <dbReference type="ARBA" id="ARBA00005234"/>
    </source>
</evidence>
<evidence type="ECO:0000313" key="5">
    <source>
        <dbReference type="EMBL" id="KAK2661232.1"/>
    </source>
</evidence>
<dbReference type="Gene3D" id="3.40.395.10">
    <property type="entry name" value="Adenoviral Proteinase, Chain A"/>
    <property type="match status" value="1"/>
</dbReference>
<proteinExistence type="inferred from homology"/>
<dbReference type="GO" id="GO:0006508">
    <property type="term" value="P:proteolysis"/>
    <property type="evidence" value="ECO:0007669"/>
    <property type="project" value="UniProtKB-KW"/>
</dbReference>
<gene>
    <name evidence="5" type="ORF">Ddye_007765</name>
</gene>
<protein>
    <recommendedName>
        <fullName evidence="4">Ubiquitin-like protease family profile domain-containing protein</fullName>
    </recommendedName>
</protein>
<accession>A0AAD9XL60</accession>
<comment type="caution">
    <text evidence="5">The sequence shown here is derived from an EMBL/GenBank/DDBJ whole genome shotgun (WGS) entry which is preliminary data.</text>
</comment>
<dbReference type="Pfam" id="PF02902">
    <property type="entry name" value="Peptidase_C48"/>
    <property type="match status" value="1"/>
</dbReference>
<keyword evidence="6" id="KW-1185">Reference proteome</keyword>
<keyword evidence="3" id="KW-0378">Hydrolase</keyword>
<keyword evidence="2" id="KW-0645">Protease</keyword>
<dbReference type="AlphaFoldDB" id="A0AAD9XL60"/>
<evidence type="ECO:0000259" key="4">
    <source>
        <dbReference type="PROSITE" id="PS50600"/>
    </source>
</evidence>
<name>A0AAD9XL60_9ROSI</name>
<dbReference type="SUPFAM" id="SSF54001">
    <property type="entry name" value="Cysteine proteinases"/>
    <property type="match status" value="1"/>
</dbReference>
<reference evidence="5" key="1">
    <citation type="journal article" date="2023" name="Plant J.">
        <title>Genome sequences and population genomics provide insights into the demographic history, inbreeding, and mutation load of two 'living fossil' tree species of Dipteronia.</title>
        <authorList>
            <person name="Feng Y."/>
            <person name="Comes H.P."/>
            <person name="Chen J."/>
            <person name="Zhu S."/>
            <person name="Lu R."/>
            <person name="Zhang X."/>
            <person name="Li P."/>
            <person name="Qiu J."/>
            <person name="Olsen K.M."/>
            <person name="Qiu Y."/>
        </authorList>
    </citation>
    <scope>NUCLEOTIDE SEQUENCE</scope>
    <source>
        <strain evidence="5">KIB01</strain>
    </source>
</reference>
<evidence type="ECO:0000313" key="6">
    <source>
        <dbReference type="Proteomes" id="UP001280121"/>
    </source>
</evidence>
<dbReference type="InterPro" id="IPR003653">
    <property type="entry name" value="Peptidase_C48_C"/>
</dbReference>